<dbReference type="Proteomes" id="UP000306552">
    <property type="component" value="Unassembled WGS sequence"/>
</dbReference>
<comment type="caution">
    <text evidence="1">The sequence shown here is derived from an EMBL/GenBank/DDBJ whole genome shotgun (WGS) entry which is preliminary data.</text>
</comment>
<evidence type="ECO:0000313" key="1">
    <source>
        <dbReference type="EMBL" id="TKS57493.1"/>
    </source>
</evidence>
<reference evidence="1 2" key="1">
    <citation type="submission" date="2019-04" db="EMBL/GenBank/DDBJ databases">
        <title>Psychroflexus halotolerans sp. nov., isolated from a marine solar saltern.</title>
        <authorList>
            <person name="Feng X."/>
        </authorList>
    </citation>
    <scope>NUCLEOTIDE SEQUENCE [LARGE SCALE GENOMIC DNA]</scope>
    <source>
        <strain evidence="1 2">WDS2C27</strain>
    </source>
</reference>
<keyword evidence="2" id="KW-1185">Reference proteome</keyword>
<gene>
    <name evidence="1" type="ORF">FCN74_03490</name>
</gene>
<dbReference type="Gene3D" id="3.40.50.1820">
    <property type="entry name" value="alpha/beta hydrolase"/>
    <property type="match status" value="1"/>
</dbReference>
<protein>
    <recommendedName>
        <fullName evidence="3">Alpha/beta hydrolase</fullName>
    </recommendedName>
</protein>
<proteinExistence type="predicted"/>
<evidence type="ECO:0000313" key="2">
    <source>
        <dbReference type="Proteomes" id="UP000306552"/>
    </source>
</evidence>
<sequence>MQKIHFLFILTIFIWSCDQNDVDNVDNNSTLNGTGAYQFQYNMTNTVKTLNVFYHIPDVDQTNLPVLVLFHGAGRNASDIRNAWIAEANAKLFIIVAPEFSDQNFPGGDQYNLGNVFIDGDNPSPQTLNPEQDWTFSIVDPLFEDFKSRAGNTSSNYNVFGFSAGAQFAHRLMSFKPDAKIDKIVASAAGWYTVPDNDEDFPYGFFNSPLEDISLSNLFSKTFTIQIGTLDNNPNAPALRRNPIVDQQGDNRFDRAFYMFNTSQTYAESLNLQFNWEIIETPGNGHNMEQSVPQATEILF</sequence>
<dbReference type="RefSeq" id="WP_138931194.1">
    <property type="nucleotide sequence ID" value="NZ_SWMU01000001.1"/>
</dbReference>
<organism evidence="1 2">
    <name type="scientific">Mesohalobacter halotolerans</name>
    <dbReference type="NCBI Taxonomy" id="1883405"/>
    <lineage>
        <taxon>Bacteria</taxon>
        <taxon>Pseudomonadati</taxon>
        <taxon>Bacteroidota</taxon>
        <taxon>Flavobacteriia</taxon>
        <taxon>Flavobacteriales</taxon>
        <taxon>Flavobacteriaceae</taxon>
        <taxon>Mesohalobacter</taxon>
    </lineage>
</organism>
<dbReference type="SUPFAM" id="SSF53474">
    <property type="entry name" value="alpha/beta-Hydrolases"/>
    <property type="match status" value="1"/>
</dbReference>
<name>A0A4U5TTM2_9FLAO</name>
<evidence type="ECO:0008006" key="3">
    <source>
        <dbReference type="Google" id="ProtNLM"/>
    </source>
</evidence>
<dbReference type="EMBL" id="SWMU01000001">
    <property type="protein sequence ID" value="TKS57493.1"/>
    <property type="molecule type" value="Genomic_DNA"/>
</dbReference>
<accession>A0A4U5TTM2</accession>
<dbReference type="InterPro" id="IPR029058">
    <property type="entry name" value="AB_hydrolase_fold"/>
</dbReference>
<dbReference type="OrthoDB" id="1094867at2"/>
<dbReference type="AlphaFoldDB" id="A0A4U5TTM2"/>